<organism evidence="2 3">
    <name type="scientific">Knipowitschia caucasica</name>
    <name type="common">Caucasian dwarf goby</name>
    <name type="synonym">Pomatoschistus caucasicus</name>
    <dbReference type="NCBI Taxonomy" id="637954"/>
    <lineage>
        <taxon>Eukaryota</taxon>
        <taxon>Metazoa</taxon>
        <taxon>Chordata</taxon>
        <taxon>Craniata</taxon>
        <taxon>Vertebrata</taxon>
        <taxon>Euteleostomi</taxon>
        <taxon>Actinopterygii</taxon>
        <taxon>Neopterygii</taxon>
        <taxon>Teleostei</taxon>
        <taxon>Neoteleostei</taxon>
        <taxon>Acanthomorphata</taxon>
        <taxon>Gobiaria</taxon>
        <taxon>Gobiiformes</taxon>
        <taxon>Gobioidei</taxon>
        <taxon>Gobiidae</taxon>
        <taxon>Gobiinae</taxon>
        <taxon>Knipowitschia</taxon>
    </lineage>
</organism>
<proteinExistence type="predicted"/>
<dbReference type="Proteomes" id="UP001497482">
    <property type="component" value="Chromosome 3"/>
</dbReference>
<feature type="coiled-coil region" evidence="1">
    <location>
        <begin position="8"/>
        <end position="42"/>
    </location>
</feature>
<accession>A0AAV2LG12</accession>
<keyword evidence="3" id="KW-1185">Reference proteome</keyword>
<evidence type="ECO:0000256" key="1">
    <source>
        <dbReference type="SAM" id="Coils"/>
    </source>
</evidence>
<evidence type="ECO:0000313" key="2">
    <source>
        <dbReference type="EMBL" id="CAL1601265.1"/>
    </source>
</evidence>
<sequence>MGLARVREAQWKEANRSLEEELRQTQIQLAEKDRQLRTLMEVNESMTLEVRIIEDDLTRLREILQFMKDLVQLETDTEVKTEVEAEVKVEAKVEAEVETKVNTKDTKEREAQWTTRWATQTPADVALLILHKMASNESGS</sequence>
<evidence type="ECO:0000313" key="3">
    <source>
        <dbReference type="Proteomes" id="UP001497482"/>
    </source>
</evidence>
<dbReference type="EMBL" id="OZ035825">
    <property type="protein sequence ID" value="CAL1601265.1"/>
    <property type="molecule type" value="Genomic_DNA"/>
</dbReference>
<protein>
    <submittedName>
        <fullName evidence="2">Uncharacterized protein</fullName>
    </submittedName>
</protein>
<dbReference type="AlphaFoldDB" id="A0AAV2LG12"/>
<keyword evidence="1" id="KW-0175">Coiled coil</keyword>
<gene>
    <name evidence="2" type="ORF">KC01_LOCUS29264</name>
</gene>
<reference evidence="2 3" key="1">
    <citation type="submission" date="2024-04" db="EMBL/GenBank/DDBJ databases">
        <authorList>
            <person name="Waldvogel A.-M."/>
            <person name="Schoenle A."/>
        </authorList>
    </citation>
    <scope>NUCLEOTIDE SEQUENCE [LARGE SCALE GENOMIC DNA]</scope>
</reference>
<name>A0AAV2LG12_KNICA</name>